<sequence>MAVWGVAVWGVAVWDVAVRGVALRSGDVCGVALCRCGCMGRTWVPVWLCAGAVLLGVAVAEKGYGHVRVGCVICY</sequence>
<dbReference type="EMBL" id="CAKXAJ010006687">
    <property type="protein sequence ID" value="CAH2210146.1"/>
    <property type="molecule type" value="Genomic_DNA"/>
</dbReference>
<protein>
    <submittedName>
        <fullName evidence="1">Jg24675 protein</fullName>
    </submittedName>
</protein>
<gene>
    <name evidence="1" type="primary">jg24675</name>
    <name evidence="1" type="ORF">PAEG_LOCUS2058</name>
</gene>
<comment type="caution">
    <text evidence="1">The sequence shown here is derived from an EMBL/GenBank/DDBJ whole genome shotgun (WGS) entry which is preliminary data.</text>
</comment>
<evidence type="ECO:0000313" key="2">
    <source>
        <dbReference type="Proteomes" id="UP000838756"/>
    </source>
</evidence>
<name>A0A8S4QJB1_9NEOP</name>
<accession>A0A8S4QJB1</accession>
<organism evidence="1 2">
    <name type="scientific">Pararge aegeria aegeria</name>
    <dbReference type="NCBI Taxonomy" id="348720"/>
    <lineage>
        <taxon>Eukaryota</taxon>
        <taxon>Metazoa</taxon>
        <taxon>Ecdysozoa</taxon>
        <taxon>Arthropoda</taxon>
        <taxon>Hexapoda</taxon>
        <taxon>Insecta</taxon>
        <taxon>Pterygota</taxon>
        <taxon>Neoptera</taxon>
        <taxon>Endopterygota</taxon>
        <taxon>Lepidoptera</taxon>
        <taxon>Glossata</taxon>
        <taxon>Ditrysia</taxon>
        <taxon>Papilionoidea</taxon>
        <taxon>Nymphalidae</taxon>
        <taxon>Satyrinae</taxon>
        <taxon>Satyrini</taxon>
        <taxon>Parargina</taxon>
        <taxon>Pararge</taxon>
    </lineage>
</organism>
<reference evidence="1" key="1">
    <citation type="submission" date="2022-03" db="EMBL/GenBank/DDBJ databases">
        <authorList>
            <person name="Lindestad O."/>
        </authorList>
    </citation>
    <scope>NUCLEOTIDE SEQUENCE</scope>
</reference>
<keyword evidence="2" id="KW-1185">Reference proteome</keyword>
<evidence type="ECO:0000313" key="1">
    <source>
        <dbReference type="EMBL" id="CAH2210146.1"/>
    </source>
</evidence>
<dbReference type="Proteomes" id="UP000838756">
    <property type="component" value="Unassembled WGS sequence"/>
</dbReference>
<proteinExistence type="predicted"/>
<dbReference type="AlphaFoldDB" id="A0A8S4QJB1"/>